<gene>
    <name evidence="3" type="ORF">J437_LFUL002397</name>
</gene>
<accession>A0A8K0NZU6</accession>
<keyword evidence="4" id="KW-1185">Reference proteome</keyword>
<keyword evidence="1" id="KW-0227">DNA damage</keyword>
<dbReference type="GO" id="GO:0005524">
    <property type="term" value="F:ATP binding"/>
    <property type="evidence" value="ECO:0007669"/>
    <property type="project" value="UniProtKB-KW"/>
</dbReference>
<dbReference type="AlphaFoldDB" id="A0A8K0NZU6"/>
<reference evidence="3" key="2">
    <citation type="submission" date="2017-10" db="EMBL/GenBank/DDBJ databases">
        <title>Ladona fulva Genome sequencing and assembly.</title>
        <authorList>
            <person name="Murali S."/>
            <person name="Richards S."/>
            <person name="Bandaranaike D."/>
            <person name="Bellair M."/>
            <person name="Blankenburg K."/>
            <person name="Chao H."/>
            <person name="Dinh H."/>
            <person name="Doddapaneni H."/>
            <person name="Dugan-Rocha S."/>
            <person name="Elkadiri S."/>
            <person name="Gnanaolivu R."/>
            <person name="Hernandez B."/>
            <person name="Skinner E."/>
            <person name="Javaid M."/>
            <person name="Lee S."/>
            <person name="Li M."/>
            <person name="Ming W."/>
            <person name="Munidasa M."/>
            <person name="Muniz J."/>
            <person name="Nguyen L."/>
            <person name="Hughes D."/>
            <person name="Osuji N."/>
            <person name="Pu L.-L."/>
            <person name="Puazo M."/>
            <person name="Qu C."/>
            <person name="Quiroz J."/>
            <person name="Raj R."/>
            <person name="Weissenberger G."/>
            <person name="Xin Y."/>
            <person name="Zou X."/>
            <person name="Han Y."/>
            <person name="Worley K."/>
            <person name="Muzny D."/>
            <person name="Gibbs R."/>
        </authorList>
    </citation>
    <scope>NUCLEOTIDE SEQUENCE</scope>
    <source>
        <strain evidence="3">Sampled in the wild</strain>
    </source>
</reference>
<dbReference type="OrthoDB" id="6623455at2759"/>
<dbReference type="GO" id="GO:0043139">
    <property type="term" value="F:5'-3' DNA helicase activity"/>
    <property type="evidence" value="ECO:0007669"/>
    <property type="project" value="UniProtKB-EC"/>
</dbReference>
<name>A0A8K0NZU6_LADFU</name>
<evidence type="ECO:0000313" key="4">
    <source>
        <dbReference type="Proteomes" id="UP000792457"/>
    </source>
</evidence>
<feature type="domain" description="DNA helicase Pif1-like DEAD-box helicase" evidence="2">
    <location>
        <begin position="377"/>
        <end position="549"/>
    </location>
</feature>
<dbReference type="Proteomes" id="UP000792457">
    <property type="component" value="Unassembled WGS sequence"/>
</dbReference>
<dbReference type="InterPro" id="IPR027417">
    <property type="entry name" value="P-loop_NTPase"/>
</dbReference>
<dbReference type="PANTHER" id="PTHR10492:SF57">
    <property type="entry name" value="ATP-DEPENDENT DNA HELICASE"/>
    <property type="match status" value="1"/>
</dbReference>
<keyword evidence="1" id="KW-0067">ATP-binding</keyword>
<evidence type="ECO:0000313" key="3">
    <source>
        <dbReference type="EMBL" id="KAG8227508.1"/>
    </source>
</evidence>
<protein>
    <recommendedName>
        <fullName evidence="1">ATP-dependent DNA helicase</fullName>
        <ecNumber evidence="1">5.6.2.3</ecNumber>
    </recommendedName>
</protein>
<organism evidence="3 4">
    <name type="scientific">Ladona fulva</name>
    <name type="common">Scarce chaser dragonfly</name>
    <name type="synonym">Libellula fulva</name>
    <dbReference type="NCBI Taxonomy" id="123851"/>
    <lineage>
        <taxon>Eukaryota</taxon>
        <taxon>Metazoa</taxon>
        <taxon>Ecdysozoa</taxon>
        <taxon>Arthropoda</taxon>
        <taxon>Hexapoda</taxon>
        <taxon>Insecta</taxon>
        <taxon>Pterygota</taxon>
        <taxon>Palaeoptera</taxon>
        <taxon>Odonata</taxon>
        <taxon>Epiprocta</taxon>
        <taxon>Anisoptera</taxon>
        <taxon>Libelluloidea</taxon>
        <taxon>Libellulidae</taxon>
        <taxon>Ladona</taxon>
    </lineage>
</organism>
<comment type="catalytic activity">
    <reaction evidence="1">
        <text>ATP + H2O = ADP + phosphate + H(+)</text>
        <dbReference type="Rhea" id="RHEA:13065"/>
        <dbReference type="ChEBI" id="CHEBI:15377"/>
        <dbReference type="ChEBI" id="CHEBI:15378"/>
        <dbReference type="ChEBI" id="CHEBI:30616"/>
        <dbReference type="ChEBI" id="CHEBI:43474"/>
        <dbReference type="ChEBI" id="CHEBI:456216"/>
        <dbReference type="EC" id="5.6.2.3"/>
    </reaction>
</comment>
<evidence type="ECO:0000256" key="1">
    <source>
        <dbReference type="RuleBase" id="RU363044"/>
    </source>
</evidence>
<proteinExistence type="inferred from homology"/>
<dbReference type="Gene3D" id="3.40.50.300">
    <property type="entry name" value="P-loop containing nucleotide triphosphate hydrolases"/>
    <property type="match status" value="1"/>
</dbReference>
<dbReference type="GO" id="GO:0016787">
    <property type="term" value="F:hydrolase activity"/>
    <property type="evidence" value="ECO:0007669"/>
    <property type="project" value="UniProtKB-KW"/>
</dbReference>
<keyword evidence="1" id="KW-0347">Helicase</keyword>
<dbReference type="SUPFAM" id="SSF52540">
    <property type="entry name" value="P-loop containing nucleoside triphosphate hydrolases"/>
    <property type="match status" value="1"/>
</dbReference>
<evidence type="ECO:0000259" key="2">
    <source>
        <dbReference type="Pfam" id="PF05970"/>
    </source>
</evidence>
<sequence length="568" mass="65635">MMQREKEMAGECGQVVPVVNMVLKRDRRSDPRRFNTPTGNETAMIFVNDDGETPFERDIRIYPINPQDASKPFINLNILSRNLDPMTYVLLFPYGEPGWQPKRQYDSYDIENYKMQQFASMSTCTSLRAVKYIYKYVYTGHDCSDLFVQSGADGDEVTNFVNGRYVSVIEEMWRILENPRHEKWLSVIRLPVHLPNQQAVCFEEGQESQAFLGAELNDSDSVAREYTYTEIPYHYVNSNGKWKIRKKEHKIVPRMYTVSIQDKEHIEWDKCLEEAVIFQMPAQMRQMFAFIMLYCIPQNCRALWDKFKDDMVIDYLQCNSMARNYNLALNDIICLLKGHQKCCSDFTLPMPVGVFNDIDNDYNHDLEREEADRIIPKLNSEQKCGFERIKRAVEINDHEKCFFFDGPGGSGKTYRNHFLSFLPFATTGIAATNLRGGLTVHKGFGLSVILNETSISYIKRNSNEADKLRKACILIVDEITMLTKEGLRCIDTLLRELMGNGNHLEERQTLLVVANGNRVTIMEACIKQSQLWKLFQTIPLSVIMRSVGQIELNNWLLSIGATSKYLLT</sequence>
<reference evidence="3" key="1">
    <citation type="submission" date="2013-04" db="EMBL/GenBank/DDBJ databases">
        <authorList>
            <person name="Qu J."/>
            <person name="Murali S.C."/>
            <person name="Bandaranaike D."/>
            <person name="Bellair M."/>
            <person name="Blankenburg K."/>
            <person name="Chao H."/>
            <person name="Dinh H."/>
            <person name="Doddapaneni H."/>
            <person name="Downs B."/>
            <person name="Dugan-Rocha S."/>
            <person name="Elkadiri S."/>
            <person name="Gnanaolivu R.D."/>
            <person name="Hernandez B."/>
            <person name="Javaid M."/>
            <person name="Jayaseelan J.C."/>
            <person name="Lee S."/>
            <person name="Li M."/>
            <person name="Ming W."/>
            <person name="Munidasa M."/>
            <person name="Muniz J."/>
            <person name="Nguyen L."/>
            <person name="Ongeri F."/>
            <person name="Osuji N."/>
            <person name="Pu L.-L."/>
            <person name="Puazo M."/>
            <person name="Qu C."/>
            <person name="Quiroz J."/>
            <person name="Raj R."/>
            <person name="Weissenberger G."/>
            <person name="Xin Y."/>
            <person name="Zou X."/>
            <person name="Han Y."/>
            <person name="Richards S."/>
            <person name="Worley K."/>
            <person name="Muzny D."/>
            <person name="Gibbs R."/>
        </authorList>
    </citation>
    <scope>NUCLEOTIDE SEQUENCE</scope>
    <source>
        <strain evidence="3">Sampled in the wild</strain>
    </source>
</reference>
<dbReference type="EC" id="5.6.2.3" evidence="1"/>
<dbReference type="PANTHER" id="PTHR10492">
    <property type="match status" value="1"/>
</dbReference>
<dbReference type="GO" id="GO:0000723">
    <property type="term" value="P:telomere maintenance"/>
    <property type="evidence" value="ECO:0007669"/>
    <property type="project" value="InterPro"/>
</dbReference>
<keyword evidence="1" id="KW-0233">DNA recombination</keyword>
<keyword evidence="1" id="KW-0234">DNA repair</keyword>
<dbReference type="GO" id="GO:0006310">
    <property type="term" value="P:DNA recombination"/>
    <property type="evidence" value="ECO:0007669"/>
    <property type="project" value="UniProtKB-KW"/>
</dbReference>
<dbReference type="InterPro" id="IPR010285">
    <property type="entry name" value="DNA_helicase_pif1-like_DEAD"/>
</dbReference>
<dbReference type="EMBL" id="KZ308325">
    <property type="protein sequence ID" value="KAG8227508.1"/>
    <property type="molecule type" value="Genomic_DNA"/>
</dbReference>
<comment type="caution">
    <text evidence="3">The sequence shown here is derived from an EMBL/GenBank/DDBJ whole genome shotgun (WGS) entry which is preliminary data.</text>
</comment>
<dbReference type="GO" id="GO:0006281">
    <property type="term" value="P:DNA repair"/>
    <property type="evidence" value="ECO:0007669"/>
    <property type="project" value="UniProtKB-KW"/>
</dbReference>
<comment type="cofactor">
    <cofactor evidence="1">
        <name>Mg(2+)</name>
        <dbReference type="ChEBI" id="CHEBI:18420"/>
    </cofactor>
</comment>
<comment type="similarity">
    <text evidence="1">Belongs to the helicase family.</text>
</comment>
<keyword evidence="1" id="KW-0378">Hydrolase</keyword>
<dbReference type="Pfam" id="PF05970">
    <property type="entry name" value="PIF1"/>
    <property type="match status" value="1"/>
</dbReference>
<keyword evidence="1" id="KW-0547">Nucleotide-binding</keyword>